<dbReference type="InterPro" id="IPR020616">
    <property type="entry name" value="Thiolase_N"/>
</dbReference>
<evidence type="ECO:0000256" key="9">
    <source>
        <dbReference type="ARBA" id="ARBA00022958"/>
    </source>
</evidence>
<dbReference type="CDD" id="cd00751">
    <property type="entry name" value="thiolase"/>
    <property type="match status" value="1"/>
</dbReference>
<name>A0ABR1S938_9PEZI</name>
<evidence type="ECO:0000256" key="7">
    <source>
        <dbReference type="ARBA" id="ARBA00022723"/>
    </source>
</evidence>
<evidence type="ECO:0000256" key="2">
    <source>
        <dbReference type="ARBA" id="ARBA00004173"/>
    </source>
</evidence>
<reference evidence="15 16" key="1">
    <citation type="submission" date="2023-01" db="EMBL/GenBank/DDBJ databases">
        <title>Analysis of 21 Apiospora genomes using comparative genomics revels a genus with tremendous synthesis potential of carbohydrate active enzymes and secondary metabolites.</title>
        <authorList>
            <person name="Sorensen T."/>
        </authorList>
    </citation>
    <scope>NUCLEOTIDE SEQUENCE [LARGE SCALE GENOMIC DNA]</scope>
    <source>
        <strain evidence="15 16">CBS 20057</strain>
    </source>
</reference>
<evidence type="ECO:0000313" key="16">
    <source>
        <dbReference type="Proteomes" id="UP001396898"/>
    </source>
</evidence>
<dbReference type="Proteomes" id="UP001396898">
    <property type="component" value="Unassembled WGS sequence"/>
</dbReference>
<dbReference type="PANTHER" id="PTHR18919">
    <property type="entry name" value="ACETYL-COA C-ACYLTRANSFERASE"/>
    <property type="match status" value="1"/>
</dbReference>
<evidence type="ECO:0000256" key="4">
    <source>
        <dbReference type="ARBA" id="ARBA00011881"/>
    </source>
</evidence>
<dbReference type="PROSITE" id="PS00099">
    <property type="entry name" value="THIOLASE_3"/>
    <property type="match status" value="1"/>
</dbReference>
<dbReference type="EMBL" id="JAQQWI010000007">
    <property type="protein sequence ID" value="KAK8028216.1"/>
    <property type="molecule type" value="Genomic_DNA"/>
</dbReference>
<evidence type="ECO:0000256" key="8">
    <source>
        <dbReference type="ARBA" id="ARBA00022946"/>
    </source>
</evidence>
<comment type="subcellular location">
    <subcellularLocation>
        <location evidence="2">Mitochondrion</location>
    </subcellularLocation>
</comment>
<comment type="cofactor">
    <cofactor evidence="1">
        <name>K(+)</name>
        <dbReference type="ChEBI" id="CHEBI:29103"/>
    </cofactor>
</comment>
<evidence type="ECO:0000256" key="12">
    <source>
        <dbReference type="RuleBase" id="RU003557"/>
    </source>
</evidence>
<comment type="caution">
    <text evidence="15">The sequence shown here is derived from an EMBL/GenBank/DDBJ whole genome shotgun (WGS) entry which is preliminary data.</text>
</comment>
<proteinExistence type="inferred from homology"/>
<dbReference type="Gene3D" id="3.40.47.10">
    <property type="match status" value="2"/>
</dbReference>
<dbReference type="InterPro" id="IPR020610">
    <property type="entry name" value="Thiolase_AS"/>
</dbReference>
<evidence type="ECO:0000256" key="1">
    <source>
        <dbReference type="ARBA" id="ARBA00001958"/>
    </source>
</evidence>
<comment type="similarity">
    <text evidence="3 12">Belongs to the thiolase-like superfamily. Thiolase family.</text>
</comment>
<dbReference type="SUPFAM" id="SSF53901">
    <property type="entry name" value="Thiolase-like"/>
    <property type="match status" value="2"/>
</dbReference>
<keyword evidence="7" id="KW-0479">Metal-binding</keyword>
<dbReference type="PIRSF" id="PIRSF000429">
    <property type="entry name" value="Ac-CoA_Ac_transf"/>
    <property type="match status" value="1"/>
</dbReference>
<keyword evidence="16" id="KW-1185">Reference proteome</keyword>
<dbReference type="PANTHER" id="PTHR18919:SF156">
    <property type="entry name" value="ACETYL-COA ACETYLTRANSFERASE, MITOCHONDRIAL"/>
    <property type="match status" value="1"/>
</dbReference>
<evidence type="ECO:0000256" key="6">
    <source>
        <dbReference type="ARBA" id="ARBA00022679"/>
    </source>
</evidence>
<accession>A0ABR1S938</accession>
<evidence type="ECO:0000313" key="15">
    <source>
        <dbReference type="EMBL" id="KAK8028216.1"/>
    </source>
</evidence>
<evidence type="ECO:0000256" key="5">
    <source>
        <dbReference type="ARBA" id="ARBA00012705"/>
    </source>
</evidence>
<keyword evidence="10" id="KW-0496">Mitochondrion</keyword>
<dbReference type="NCBIfam" id="TIGR01930">
    <property type="entry name" value="AcCoA-C-Actrans"/>
    <property type="match status" value="1"/>
</dbReference>
<keyword evidence="9" id="KW-0630">Potassium</keyword>
<keyword evidence="11 12" id="KW-0012">Acyltransferase</keyword>
<dbReference type="InterPro" id="IPR002155">
    <property type="entry name" value="Thiolase"/>
</dbReference>
<organism evidence="15 16">
    <name type="scientific">Apiospora marii</name>
    <dbReference type="NCBI Taxonomy" id="335849"/>
    <lineage>
        <taxon>Eukaryota</taxon>
        <taxon>Fungi</taxon>
        <taxon>Dikarya</taxon>
        <taxon>Ascomycota</taxon>
        <taxon>Pezizomycotina</taxon>
        <taxon>Sordariomycetes</taxon>
        <taxon>Xylariomycetidae</taxon>
        <taxon>Amphisphaeriales</taxon>
        <taxon>Apiosporaceae</taxon>
        <taxon>Apiospora</taxon>
    </lineage>
</organism>
<evidence type="ECO:0000256" key="10">
    <source>
        <dbReference type="ARBA" id="ARBA00023128"/>
    </source>
</evidence>
<dbReference type="InterPro" id="IPR020617">
    <property type="entry name" value="Thiolase_C"/>
</dbReference>
<dbReference type="PROSITE" id="PS00098">
    <property type="entry name" value="THIOLASE_1"/>
    <property type="match status" value="1"/>
</dbReference>
<protein>
    <recommendedName>
        <fullName evidence="5">acetyl-CoA C-acetyltransferase</fullName>
        <ecNumber evidence="5">2.3.1.9</ecNumber>
    </recommendedName>
</protein>
<feature type="domain" description="Thiolase C-terminal" evidence="14">
    <location>
        <begin position="308"/>
        <end position="427"/>
    </location>
</feature>
<dbReference type="Pfam" id="PF00108">
    <property type="entry name" value="Thiolase_N"/>
    <property type="match status" value="1"/>
</dbReference>
<keyword evidence="6 12" id="KW-0808">Transferase</keyword>
<keyword evidence="8" id="KW-0809">Transit peptide</keyword>
<dbReference type="InterPro" id="IPR020615">
    <property type="entry name" value="Thiolase_acyl_enz_int_AS"/>
</dbReference>
<dbReference type="EC" id="2.3.1.9" evidence="5"/>
<gene>
    <name evidence="15" type="ORF">PG991_005272</name>
</gene>
<evidence type="ECO:0000259" key="14">
    <source>
        <dbReference type="Pfam" id="PF02803"/>
    </source>
</evidence>
<dbReference type="Pfam" id="PF02803">
    <property type="entry name" value="Thiolase_C"/>
    <property type="match status" value="1"/>
</dbReference>
<comment type="subunit">
    <text evidence="4">Homotetramer.</text>
</comment>
<evidence type="ECO:0000256" key="3">
    <source>
        <dbReference type="ARBA" id="ARBA00010982"/>
    </source>
</evidence>
<feature type="domain" description="Thiolase N-terminal" evidence="13">
    <location>
        <begin position="40"/>
        <end position="296"/>
    </location>
</feature>
<sequence>MVLLARPATRNCLRSAARYPSAIRHFTAQATLQQEIRDAYILSASRTPTAKFNGSFLTVPAPKLGAVAIKSALEKSKVPVEKITDVYMGNVLQGNIGQAPARQASIFAGLPSSVEAITINKVCASGLKAVVFAAQNIQLGLAEAQIAGGMENMSQVPYYVPRSSSLPAFGHVKMEDGLIKDGLTDVYDQFHMGICAETTAKKHEITREMQDSYAIQSYERAQAAWKDKAFADEIAPVTVKGRKGDTIIDTDEGYLDVKLDKVPTLKPAFIRDGTGTVTAANSSTLNDGASALVLGNKAIAQEYGAGSRVLARICGSADAAMEPVDFPIAPAKAVPIALERAGITKDQVAVWEFNEAFAAVIKANEKILGLENARVNPLGGAISLGHALGSSGSRILTTLLHQLKPGEYGVAAICNGGGAATAVVVQRIESV</sequence>
<evidence type="ECO:0000259" key="13">
    <source>
        <dbReference type="Pfam" id="PF00108"/>
    </source>
</evidence>
<dbReference type="InterPro" id="IPR016039">
    <property type="entry name" value="Thiolase-like"/>
</dbReference>
<evidence type="ECO:0000256" key="11">
    <source>
        <dbReference type="ARBA" id="ARBA00023315"/>
    </source>
</evidence>